<dbReference type="InterPro" id="IPR006311">
    <property type="entry name" value="TAT_signal"/>
</dbReference>
<feature type="chain" id="PRO_5016061508" evidence="1">
    <location>
        <begin position="26"/>
        <end position="184"/>
    </location>
</feature>
<keyword evidence="1" id="KW-0732">Signal</keyword>
<name>A0A2W5Q4V3_VARPD</name>
<sequence>MTPSPSRRRLLGLALALGTVAAGLAGCASPTPADYANERPVLSLRDYFNGRVEAHGMFQDRAGKVVKRFEVVMDCTWSGDEGVLDERFTYSDGSTQRRVWTLHALPGGRFTGTAPDVVGTAQGEQRGNVFQWNYTLRQPVGERTFDVQMDDWMYLMNERVMLNRARMSKFGVEVGQVTLTFIKH</sequence>
<dbReference type="PROSITE" id="PS51257">
    <property type="entry name" value="PROKAR_LIPOPROTEIN"/>
    <property type="match status" value="1"/>
</dbReference>
<dbReference type="PROSITE" id="PS51318">
    <property type="entry name" value="TAT"/>
    <property type="match status" value="1"/>
</dbReference>
<dbReference type="AlphaFoldDB" id="A0A2W5Q4V3"/>
<dbReference type="Proteomes" id="UP000249135">
    <property type="component" value="Unassembled WGS sequence"/>
</dbReference>
<comment type="caution">
    <text evidence="2">The sequence shown here is derived from an EMBL/GenBank/DDBJ whole genome shotgun (WGS) entry which is preliminary data.</text>
</comment>
<feature type="signal peptide" evidence="1">
    <location>
        <begin position="1"/>
        <end position="25"/>
    </location>
</feature>
<evidence type="ECO:0000313" key="3">
    <source>
        <dbReference type="Proteomes" id="UP000249135"/>
    </source>
</evidence>
<dbReference type="InterPro" id="IPR024409">
    <property type="entry name" value="DUF3833"/>
</dbReference>
<accession>A0A2W5Q4V3</accession>
<evidence type="ECO:0000313" key="2">
    <source>
        <dbReference type="EMBL" id="PZQ72258.1"/>
    </source>
</evidence>
<reference evidence="2 3" key="1">
    <citation type="submission" date="2017-08" db="EMBL/GenBank/DDBJ databases">
        <title>Infants hospitalized years apart are colonized by the same room-sourced microbial strains.</title>
        <authorList>
            <person name="Brooks B."/>
            <person name="Olm M.R."/>
            <person name="Firek B.A."/>
            <person name="Baker R."/>
            <person name="Thomas B.C."/>
            <person name="Morowitz M.J."/>
            <person name="Banfield J.F."/>
        </authorList>
    </citation>
    <scope>NUCLEOTIDE SEQUENCE [LARGE SCALE GENOMIC DNA]</scope>
    <source>
        <strain evidence="2">S2_005_003_R2_41</strain>
    </source>
</reference>
<proteinExistence type="predicted"/>
<evidence type="ECO:0000256" key="1">
    <source>
        <dbReference type="SAM" id="SignalP"/>
    </source>
</evidence>
<dbReference type="Pfam" id="PF12915">
    <property type="entry name" value="DUF3833"/>
    <property type="match status" value="1"/>
</dbReference>
<gene>
    <name evidence="2" type="ORF">DI563_16560</name>
</gene>
<organism evidence="2 3">
    <name type="scientific">Variovorax paradoxus</name>
    <dbReference type="NCBI Taxonomy" id="34073"/>
    <lineage>
        <taxon>Bacteria</taxon>
        <taxon>Pseudomonadati</taxon>
        <taxon>Pseudomonadota</taxon>
        <taxon>Betaproteobacteria</taxon>
        <taxon>Burkholderiales</taxon>
        <taxon>Comamonadaceae</taxon>
        <taxon>Variovorax</taxon>
    </lineage>
</organism>
<protein>
    <submittedName>
        <fullName evidence="2">DUF3833 domain-containing protein</fullName>
    </submittedName>
</protein>
<dbReference type="EMBL" id="QFPP01000222">
    <property type="protein sequence ID" value="PZQ72258.1"/>
    <property type="molecule type" value="Genomic_DNA"/>
</dbReference>